<dbReference type="Proteomes" id="UP000005870">
    <property type="component" value="Chromosome"/>
</dbReference>
<dbReference type="Pfam" id="PF03349">
    <property type="entry name" value="Toluene_X"/>
    <property type="match status" value="1"/>
</dbReference>
<dbReference type="RefSeq" id="WP_014160702.1">
    <property type="nucleotide sequence ID" value="NC_016147.2"/>
</dbReference>
<dbReference type="SUPFAM" id="SSF56935">
    <property type="entry name" value="Porins"/>
    <property type="match status" value="1"/>
</dbReference>
<dbReference type="PANTHER" id="PTHR35093:SF8">
    <property type="entry name" value="OUTER MEMBRANE PROTEIN NMB0088-RELATED"/>
    <property type="match status" value="1"/>
</dbReference>
<proteinExistence type="inferred from homology"/>
<dbReference type="GO" id="GO:0015483">
    <property type="term" value="F:long-chain fatty acid transporting porin activity"/>
    <property type="evidence" value="ECO:0007669"/>
    <property type="project" value="TreeGrafter"/>
</dbReference>
<dbReference type="EMBL" id="CP003093">
    <property type="protein sequence ID" value="AER56526.1"/>
    <property type="molecule type" value="Genomic_DNA"/>
</dbReference>
<protein>
    <submittedName>
        <fullName evidence="9">Aromatic hydrocarbon degradation membrane protein</fullName>
    </submittedName>
</protein>
<dbReference type="AlphaFoldDB" id="G7UWL9"/>
<organism evidence="9 10">
    <name type="scientific">Pseudoxanthomonas spadix (strain BD-a59)</name>
    <dbReference type="NCBI Taxonomy" id="1045855"/>
    <lineage>
        <taxon>Bacteria</taxon>
        <taxon>Pseudomonadati</taxon>
        <taxon>Pseudomonadota</taxon>
        <taxon>Gammaproteobacteria</taxon>
        <taxon>Lysobacterales</taxon>
        <taxon>Lysobacteraceae</taxon>
        <taxon>Pseudoxanthomonas</taxon>
    </lineage>
</organism>
<evidence type="ECO:0000256" key="8">
    <source>
        <dbReference type="SAM" id="SignalP"/>
    </source>
</evidence>
<dbReference type="GO" id="GO:0009279">
    <property type="term" value="C:cell outer membrane"/>
    <property type="evidence" value="ECO:0007669"/>
    <property type="project" value="UniProtKB-SubCell"/>
</dbReference>
<evidence type="ECO:0000256" key="5">
    <source>
        <dbReference type="ARBA" id="ARBA00022729"/>
    </source>
</evidence>
<sequence length="458" mass="48124">MKNKLITPITTGLLLAIASQSAWAVSDVFRFVGHGPISAAMGGAGTAFDVGAAGMLINPATLSMTPEGSDFHFGADVIFADLLIKNTETGEVARSKTHSKNRGPYAAPQLAYTYHGGPWTFGVGLFPQGGVGTEYGNNSFLSRATGGLDTGLDNASRLLTLNIPFAASYEVNDKLAVGASLDAIWQGLNLGLLLGADQVGSLIGSGRADGSLVPVLGGLPDLRGAHLGFIKNQPVASGADAWGIGGRIGLTYKVSQDTTLGGAYSFKSHIDDMEGDATLTAVDALVGQVPLKGKVSIRDFQTPAQLNLGISHQINAQWMVAADISRIFWKDAMENIDVGFVADNGADIDILLPLNFKDQTALSLGAAYQTGKWTLRGGARFTTQALPSNTLLAVTPGITTRFGSAGFSYQFSPKSKVDLAWTRSFKKKMGNDRLPNTSAPISAEHGQDSIGLAYNYMF</sequence>
<name>G7UWL9_PSEUP</name>
<comment type="similarity">
    <text evidence="2">Belongs to the OmpP1/FadL family.</text>
</comment>
<evidence type="ECO:0000313" key="9">
    <source>
        <dbReference type="EMBL" id="AER56526.1"/>
    </source>
</evidence>
<keyword evidence="5 8" id="KW-0732">Signal</keyword>
<keyword evidence="6" id="KW-0472">Membrane</keyword>
<dbReference type="STRING" id="1045855.DSC_09390"/>
<accession>G7UWL9</accession>
<evidence type="ECO:0000256" key="4">
    <source>
        <dbReference type="ARBA" id="ARBA00022692"/>
    </source>
</evidence>
<comment type="subcellular location">
    <subcellularLocation>
        <location evidence="1">Cell outer membrane</location>
        <topology evidence="1">Multi-pass membrane protein</topology>
    </subcellularLocation>
</comment>
<keyword evidence="4" id="KW-0812">Transmembrane</keyword>
<evidence type="ECO:0000313" key="10">
    <source>
        <dbReference type="Proteomes" id="UP000005870"/>
    </source>
</evidence>
<dbReference type="Gene3D" id="2.40.160.60">
    <property type="entry name" value="Outer membrane protein transport protein (OMPP1/FadL/TodX)"/>
    <property type="match status" value="1"/>
</dbReference>
<reference evidence="9 10" key="1">
    <citation type="journal article" date="2012" name="J. Bacteriol.">
        <title>Complete Genome Sequence of the BTEX-Degrading Bacterium Pseudoxanthomonas spadix BD-a59.</title>
        <authorList>
            <person name="Lee S.H."/>
            <person name="Jin H.M."/>
            <person name="Lee H.J."/>
            <person name="Kim J.M."/>
            <person name="Jeon C.O."/>
        </authorList>
    </citation>
    <scope>NUCLEOTIDE SEQUENCE [LARGE SCALE GENOMIC DNA]</scope>
    <source>
        <strain evidence="9 10">BD-a59</strain>
    </source>
</reference>
<feature type="signal peptide" evidence="8">
    <location>
        <begin position="1"/>
        <end position="24"/>
    </location>
</feature>
<keyword evidence="10" id="KW-1185">Reference proteome</keyword>
<dbReference type="HOGENOM" id="CLU_035981_1_1_6"/>
<evidence type="ECO:0000256" key="7">
    <source>
        <dbReference type="ARBA" id="ARBA00023237"/>
    </source>
</evidence>
<evidence type="ECO:0000256" key="6">
    <source>
        <dbReference type="ARBA" id="ARBA00023136"/>
    </source>
</evidence>
<dbReference type="PANTHER" id="PTHR35093">
    <property type="entry name" value="OUTER MEMBRANE PROTEIN NMB0088-RELATED"/>
    <property type="match status" value="1"/>
</dbReference>
<dbReference type="KEGG" id="psd:DSC_09390"/>
<evidence type="ECO:0000256" key="2">
    <source>
        <dbReference type="ARBA" id="ARBA00008163"/>
    </source>
</evidence>
<feature type="chain" id="PRO_5003504499" evidence="8">
    <location>
        <begin position="25"/>
        <end position="458"/>
    </location>
</feature>
<keyword evidence="7" id="KW-0998">Cell outer membrane</keyword>
<evidence type="ECO:0000256" key="1">
    <source>
        <dbReference type="ARBA" id="ARBA00004571"/>
    </source>
</evidence>
<evidence type="ECO:0000256" key="3">
    <source>
        <dbReference type="ARBA" id="ARBA00022452"/>
    </source>
</evidence>
<keyword evidence="3" id="KW-1134">Transmembrane beta strand</keyword>
<dbReference type="OrthoDB" id="19849at2"/>
<dbReference type="InterPro" id="IPR005017">
    <property type="entry name" value="OMPP1/FadL/TodX"/>
</dbReference>
<dbReference type="eggNOG" id="COG2067">
    <property type="taxonomic scope" value="Bacteria"/>
</dbReference>
<gene>
    <name evidence="9" type="ordered locus">DSC_09390</name>
</gene>